<name>A0A8S1JXT6_PARPR</name>
<comment type="caution">
    <text evidence="10">The sequence shown here is derived from an EMBL/GenBank/DDBJ whole genome shotgun (WGS) entry which is preliminary data.</text>
</comment>
<keyword evidence="11" id="KW-1185">Reference proteome</keyword>
<dbReference type="InterPro" id="IPR005336">
    <property type="entry name" value="MPC"/>
</dbReference>
<evidence type="ECO:0000313" key="11">
    <source>
        <dbReference type="Proteomes" id="UP000688137"/>
    </source>
</evidence>
<protein>
    <recommendedName>
        <fullName evidence="9">Mitochondrial pyruvate carrier</fullName>
    </recommendedName>
</protein>
<reference evidence="10" key="1">
    <citation type="submission" date="2021-01" db="EMBL/GenBank/DDBJ databases">
        <authorList>
            <consortium name="Genoscope - CEA"/>
            <person name="William W."/>
        </authorList>
    </citation>
    <scope>NUCLEOTIDE SEQUENCE</scope>
</reference>
<evidence type="ECO:0000256" key="6">
    <source>
        <dbReference type="ARBA" id="ARBA00022989"/>
    </source>
</evidence>
<keyword evidence="8" id="KW-0472">Membrane</keyword>
<comment type="similarity">
    <text evidence="2 9">Belongs to the mitochondrial pyruvate carrier (MPC) (TC 2.A.105) family.</text>
</comment>
<dbReference type="Pfam" id="PF03650">
    <property type="entry name" value="MPC"/>
    <property type="match status" value="1"/>
</dbReference>
<accession>A0A8S1JXT6</accession>
<dbReference type="EMBL" id="CAJJDM010000006">
    <property type="protein sequence ID" value="CAD8045116.1"/>
    <property type="molecule type" value="Genomic_DNA"/>
</dbReference>
<keyword evidence="3 9" id="KW-0813">Transport</keyword>
<gene>
    <name evidence="10" type="ORF">PPRIM_AZ9-3.1.T0090141</name>
</gene>
<dbReference type="GO" id="GO:0006850">
    <property type="term" value="P:pyruvate import into mitochondria"/>
    <property type="evidence" value="ECO:0007669"/>
    <property type="project" value="InterPro"/>
</dbReference>
<comment type="function">
    <text evidence="9">Mediates the uptake of pyruvate into mitochondria.</text>
</comment>
<dbReference type="OMA" id="CTTHFWG"/>
<evidence type="ECO:0000256" key="9">
    <source>
        <dbReference type="RuleBase" id="RU363100"/>
    </source>
</evidence>
<evidence type="ECO:0000256" key="7">
    <source>
        <dbReference type="ARBA" id="ARBA00023128"/>
    </source>
</evidence>
<sequence length="112" mass="13192">MASKASGIFWTWVHSSTGPKTTHFWAPVCNWFFPIQALYDWNRDPAKISKEMQCVLVCYSSLFMRWALRISPQSYILFCMHLFNATLQGRLLIRRLMWESSQQKAIEDKPTN</sequence>
<keyword evidence="7 9" id="KW-0496">Mitochondrion</keyword>
<proteinExistence type="inferred from homology"/>
<dbReference type="AlphaFoldDB" id="A0A8S1JXT6"/>
<keyword evidence="6" id="KW-1133">Transmembrane helix</keyword>
<keyword evidence="5 9" id="KW-0999">Mitochondrion inner membrane</keyword>
<evidence type="ECO:0000313" key="10">
    <source>
        <dbReference type="EMBL" id="CAD8045116.1"/>
    </source>
</evidence>
<evidence type="ECO:0000256" key="5">
    <source>
        <dbReference type="ARBA" id="ARBA00022792"/>
    </source>
</evidence>
<keyword evidence="4" id="KW-0812">Transmembrane</keyword>
<dbReference type="Proteomes" id="UP000688137">
    <property type="component" value="Unassembled WGS sequence"/>
</dbReference>
<evidence type="ECO:0000256" key="4">
    <source>
        <dbReference type="ARBA" id="ARBA00022692"/>
    </source>
</evidence>
<evidence type="ECO:0000256" key="2">
    <source>
        <dbReference type="ARBA" id="ARBA00006416"/>
    </source>
</evidence>
<evidence type="ECO:0000256" key="3">
    <source>
        <dbReference type="ARBA" id="ARBA00022448"/>
    </source>
</evidence>
<evidence type="ECO:0000256" key="8">
    <source>
        <dbReference type="ARBA" id="ARBA00023136"/>
    </source>
</evidence>
<organism evidence="10 11">
    <name type="scientific">Paramecium primaurelia</name>
    <dbReference type="NCBI Taxonomy" id="5886"/>
    <lineage>
        <taxon>Eukaryota</taxon>
        <taxon>Sar</taxon>
        <taxon>Alveolata</taxon>
        <taxon>Ciliophora</taxon>
        <taxon>Intramacronucleata</taxon>
        <taxon>Oligohymenophorea</taxon>
        <taxon>Peniculida</taxon>
        <taxon>Parameciidae</taxon>
        <taxon>Paramecium</taxon>
    </lineage>
</organism>
<dbReference type="GO" id="GO:0005743">
    <property type="term" value="C:mitochondrial inner membrane"/>
    <property type="evidence" value="ECO:0007669"/>
    <property type="project" value="UniProtKB-SubCell"/>
</dbReference>
<evidence type="ECO:0000256" key="1">
    <source>
        <dbReference type="ARBA" id="ARBA00004448"/>
    </source>
</evidence>
<dbReference type="PANTHER" id="PTHR14154">
    <property type="entry name" value="UPF0041 BRAIN PROTEIN 44-RELATED"/>
    <property type="match status" value="1"/>
</dbReference>
<comment type="subcellular location">
    <subcellularLocation>
        <location evidence="1 9">Mitochondrion inner membrane</location>
        <topology evidence="1 9">Multi-pass membrane protein</topology>
    </subcellularLocation>
</comment>